<dbReference type="PIRSF" id="PIRSF000105">
    <property type="entry name" value="HCDH"/>
    <property type="match status" value="1"/>
</dbReference>
<evidence type="ECO:0000256" key="2">
    <source>
        <dbReference type="PIRSR" id="PIRSR000105-1"/>
    </source>
</evidence>
<dbReference type="RefSeq" id="WP_011809063.1">
    <property type="nucleotide sequence ID" value="NC_008786.1"/>
</dbReference>
<dbReference type="InterPro" id="IPR036291">
    <property type="entry name" value="NAD(P)-bd_dom_sf"/>
</dbReference>
<dbReference type="PANTHER" id="PTHR48075">
    <property type="entry name" value="3-HYDROXYACYL-COA DEHYDROGENASE FAMILY PROTEIN"/>
    <property type="match status" value="1"/>
</dbReference>
<dbReference type="Proteomes" id="UP000000374">
    <property type="component" value="Chromosome"/>
</dbReference>
<feature type="site" description="Important for catalytic activity" evidence="2">
    <location>
        <position position="143"/>
    </location>
</feature>
<dbReference type="KEGG" id="vei:Veis_1285"/>
<dbReference type="STRING" id="391735.Veis_1285"/>
<protein>
    <submittedName>
        <fullName evidence="5">3-hydroxyacyl-CoA dehydrogenase</fullName>
        <ecNumber evidence="5">1.1.1.35</ecNumber>
    </submittedName>
</protein>
<dbReference type="InterPro" id="IPR006108">
    <property type="entry name" value="3HC_DH_C"/>
</dbReference>
<feature type="domain" description="3-hydroxyacyl-CoA dehydrogenase C-terminal" evidence="3">
    <location>
        <begin position="190"/>
        <end position="289"/>
    </location>
</feature>
<feature type="domain" description="3-hydroxyacyl-CoA dehydrogenase NAD binding" evidence="4">
    <location>
        <begin position="7"/>
        <end position="186"/>
    </location>
</feature>
<evidence type="ECO:0000259" key="4">
    <source>
        <dbReference type="Pfam" id="PF02737"/>
    </source>
</evidence>
<organism evidence="5 6">
    <name type="scientific">Verminephrobacter eiseniae (strain EF01-2)</name>
    <dbReference type="NCBI Taxonomy" id="391735"/>
    <lineage>
        <taxon>Bacteria</taxon>
        <taxon>Pseudomonadati</taxon>
        <taxon>Pseudomonadota</taxon>
        <taxon>Betaproteobacteria</taxon>
        <taxon>Burkholderiales</taxon>
        <taxon>Comamonadaceae</taxon>
        <taxon>Verminephrobacter</taxon>
    </lineage>
</organism>
<dbReference type="HOGENOM" id="CLU_009834_2_0_4"/>
<dbReference type="Gene3D" id="1.10.1040.10">
    <property type="entry name" value="N-(1-d-carboxylethyl)-l-norvaline Dehydrogenase, domain 2"/>
    <property type="match status" value="1"/>
</dbReference>
<reference evidence="6" key="1">
    <citation type="submission" date="2006-12" db="EMBL/GenBank/DDBJ databases">
        <title>Complete sequence of chromosome 1 of Verminephrobacter eiseniae EF01-2.</title>
        <authorList>
            <person name="Copeland A."/>
            <person name="Lucas S."/>
            <person name="Lapidus A."/>
            <person name="Barry K."/>
            <person name="Detter J.C."/>
            <person name="Glavina del Rio T."/>
            <person name="Dalin E."/>
            <person name="Tice H."/>
            <person name="Pitluck S."/>
            <person name="Chertkov O."/>
            <person name="Brettin T."/>
            <person name="Bruce D."/>
            <person name="Han C."/>
            <person name="Tapia R."/>
            <person name="Gilna P."/>
            <person name="Schmutz J."/>
            <person name="Larimer F."/>
            <person name="Land M."/>
            <person name="Hauser L."/>
            <person name="Kyrpides N."/>
            <person name="Kim E."/>
            <person name="Stahl D."/>
            <person name="Richardson P."/>
        </authorList>
    </citation>
    <scope>NUCLEOTIDE SEQUENCE [LARGE SCALE GENOMIC DNA]</scope>
    <source>
        <strain evidence="6">EF01-2</strain>
    </source>
</reference>
<keyword evidence="6" id="KW-1185">Reference proteome</keyword>
<dbReference type="GO" id="GO:0070403">
    <property type="term" value="F:NAD+ binding"/>
    <property type="evidence" value="ECO:0007669"/>
    <property type="project" value="InterPro"/>
</dbReference>
<dbReference type="SUPFAM" id="SSF48179">
    <property type="entry name" value="6-phosphogluconate dehydrogenase C-terminal domain-like"/>
    <property type="match status" value="1"/>
</dbReference>
<dbReference type="eggNOG" id="COG1250">
    <property type="taxonomic scope" value="Bacteria"/>
</dbReference>
<evidence type="ECO:0000313" key="5">
    <source>
        <dbReference type="EMBL" id="ABM57053.1"/>
    </source>
</evidence>
<keyword evidence="1 5" id="KW-0560">Oxidoreductase</keyword>
<dbReference type="SUPFAM" id="SSF51735">
    <property type="entry name" value="NAD(P)-binding Rossmann-fold domains"/>
    <property type="match status" value="1"/>
</dbReference>
<dbReference type="PANTHER" id="PTHR48075:SF5">
    <property type="entry name" value="3-HYDROXYBUTYRYL-COA DEHYDROGENASE"/>
    <property type="match status" value="1"/>
</dbReference>
<dbReference type="EMBL" id="CP000542">
    <property type="protein sequence ID" value="ABM57053.1"/>
    <property type="molecule type" value="Genomic_DNA"/>
</dbReference>
<evidence type="ECO:0000259" key="3">
    <source>
        <dbReference type="Pfam" id="PF00725"/>
    </source>
</evidence>
<evidence type="ECO:0000256" key="1">
    <source>
        <dbReference type="ARBA" id="ARBA00023002"/>
    </source>
</evidence>
<evidence type="ECO:0000313" key="6">
    <source>
        <dbReference type="Proteomes" id="UP000000374"/>
    </source>
</evidence>
<accession>A1WHE6</accession>
<dbReference type="GO" id="GO:0006631">
    <property type="term" value="P:fatty acid metabolic process"/>
    <property type="evidence" value="ECO:0007669"/>
    <property type="project" value="InterPro"/>
</dbReference>
<dbReference type="InterPro" id="IPR008927">
    <property type="entry name" value="6-PGluconate_DH-like_C_sf"/>
</dbReference>
<dbReference type="InterPro" id="IPR006176">
    <property type="entry name" value="3-OHacyl-CoA_DH_NAD-bd"/>
</dbReference>
<dbReference type="Pfam" id="PF00725">
    <property type="entry name" value="3HCDH"/>
    <property type="match status" value="1"/>
</dbReference>
<gene>
    <name evidence="5" type="ordered locus">Veis_1285</name>
</gene>
<dbReference type="AlphaFoldDB" id="A1WHE6"/>
<dbReference type="EC" id="1.1.1.35" evidence="5"/>
<dbReference type="Gene3D" id="3.40.50.720">
    <property type="entry name" value="NAD(P)-binding Rossmann-like Domain"/>
    <property type="match status" value="1"/>
</dbReference>
<dbReference type="InterPro" id="IPR022694">
    <property type="entry name" value="3-OHacyl-CoA_DH"/>
</dbReference>
<dbReference type="GeneID" id="76459931"/>
<dbReference type="GO" id="GO:0003857">
    <property type="term" value="F:(3S)-3-hydroxyacyl-CoA dehydrogenase (NAD+) activity"/>
    <property type="evidence" value="ECO:0007669"/>
    <property type="project" value="UniProtKB-EC"/>
</dbReference>
<proteinExistence type="predicted"/>
<dbReference type="Pfam" id="PF02737">
    <property type="entry name" value="3HCDH_N"/>
    <property type="match status" value="1"/>
</dbReference>
<name>A1WHE6_VEREI</name>
<dbReference type="OrthoDB" id="9803287at2"/>
<sequence length="319" mass="34242">MSYVNHLTVLGAGVLGGQISWHSAFKGKSVVVYDISEEALARCRAAQAHYAAIYQTDAVGASEADVAGARQRLTFATDLASAVASADLVIEAVPEIPQVKTSVYQQMAPLLPAHTLIATNSSTFLPSDFAAATGRPDKFCALHYANYIWAANLVEIMPHAATARTTLDDVTRFAIETGMVPIPVGKEHNGYVLNAWFAPLVTAAQALVTNGITTPEVVDRTFLIANPGARMGPMGMMDVVGMKTCYDVSMHWGQVLGDRQQLANAEYIKTHLMDKGRMGMLSGKGYYDYPNPAYEDAGFLSVPPLSQLSKIVDRCIPAA</sequence>
<dbReference type="NCBIfam" id="NF006143">
    <property type="entry name" value="PRK08293.1"/>
    <property type="match status" value="1"/>
</dbReference>
<dbReference type="InterPro" id="IPR013328">
    <property type="entry name" value="6PGD_dom2"/>
</dbReference>